<dbReference type="InterPro" id="IPR003594">
    <property type="entry name" value="HATPase_dom"/>
</dbReference>
<dbReference type="SUPFAM" id="SSF55874">
    <property type="entry name" value="ATPase domain of HSP90 chaperone/DNA topoisomerase II/histidine kinase"/>
    <property type="match status" value="1"/>
</dbReference>
<sequence>MQALRVLLAEQQVELDQLQREYGGHPVLQQLLAVNHANAQVARRAQGIAVLCGGFSGRRREPATVYDVVRSAQGQIAPFERVQIRNQSGMAVMPQAIDGVALAVAELLANAASYSPADTPIEVNLQPVQRGLCVIIDDAGVGMSEEMRRKAELLFTSVFRPGLSELGNPPQFGFPVVAELARRFGFNVDVSATSPYGGTRAVVRLPQELLTTVTEQRSDKAVAHSSNTPAPQPPSDRTANGLPKRASRQAPIALVRDPGGAAPESEAEPAKPVRKIAATMSELQRGTRLGRQSTTDGQEDQGV</sequence>
<dbReference type="GO" id="GO:0004673">
    <property type="term" value="F:protein histidine kinase activity"/>
    <property type="evidence" value="ECO:0007669"/>
    <property type="project" value="UniProtKB-EC"/>
</dbReference>
<dbReference type="InterPro" id="IPR050428">
    <property type="entry name" value="TCS_sensor_his_kinase"/>
</dbReference>
<keyword evidence="3" id="KW-0597">Phosphoprotein</keyword>
<evidence type="ECO:0000256" key="5">
    <source>
        <dbReference type="ARBA" id="ARBA00022777"/>
    </source>
</evidence>
<dbReference type="EC" id="2.7.13.3" evidence="2"/>
<protein>
    <recommendedName>
        <fullName evidence="2">histidine kinase</fullName>
        <ecNumber evidence="2">2.7.13.3</ecNumber>
    </recommendedName>
</protein>
<evidence type="ECO:0000256" key="2">
    <source>
        <dbReference type="ARBA" id="ARBA00012438"/>
    </source>
</evidence>
<dbReference type="InterPro" id="IPR036890">
    <property type="entry name" value="HATPase_C_sf"/>
</dbReference>
<name>A0A345XTU1_9ACTN</name>
<keyword evidence="8" id="KW-0547">Nucleotide-binding</keyword>
<reference evidence="8 9" key="1">
    <citation type="submission" date="2018-07" db="EMBL/GenBank/DDBJ databases">
        <title>Draft genome of the type strain Streptomyces armeniacus ATCC 15676.</title>
        <authorList>
            <person name="Labana P."/>
            <person name="Gosse J.T."/>
            <person name="Boddy C.N."/>
        </authorList>
    </citation>
    <scope>NUCLEOTIDE SEQUENCE [LARGE SCALE GENOMIC DNA]</scope>
    <source>
        <strain evidence="8 9">ATCC 15676</strain>
    </source>
</reference>
<dbReference type="GO" id="GO:0000160">
    <property type="term" value="P:phosphorelay signal transduction system"/>
    <property type="evidence" value="ECO:0007669"/>
    <property type="project" value="TreeGrafter"/>
</dbReference>
<evidence type="ECO:0000256" key="6">
    <source>
        <dbReference type="SAM" id="MobiDB-lite"/>
    </source>
</evidence>
<evidence type="ECO:0000313" key="9">
    <source>
        <dbReference type="Proteomes" id="UP000254425"/>
    </source>
</evidence>
<dbReference type="Gene3D" id="3.30.565.10">
    <property type="entry name" value="Histidine kinase-like ATPase, C-terminal domain"/>
    <property type="match status" value="1"/>
</dbReference>
<dbReference type="AlphaFoldDB" id="A0A345XTU1"/>
<evidence type="ECO:0000256" key="1">
    <source>
        <dbReference type="ARBA" id="ARBA00000085"/>
    </source>
</evidence>
<keyword evidence="9" id="KW-1185">Reference proteome</keyword>
<evidence type="ECO:0000256" key="4">
    <source>
        <dbReference type="ARBA" id="ARBA00022679"/>
    </source>
</evidence>
<proteinExistence type="predicted"/>
<evidence type="ECO:0000256" key="3">
    <source>
        <dbReference type="ARBA" id="ARBA00022553"/>
    </source>
</evidence>
<feature type="domain" description="Histidine kinase/HSP90-like ATPase" evidence="7">
    <location>
        <begin position="95"/>
        <end position="209"/>
    </location>
</feature>
<dbReference type="GO" id="GO:0005886">
    <property type="term" value="C:plasma membrane"/>
    <property type="evidence" value="ECO:0007669"/>
    <property type="project" value="TreeGrafter"/>
</dbReference>
<evidence type="ECO:0000259" key="7">
    <source>
        <dbReference type="SMART" id="SM00387"/>
    </source>
</evidence>
<organism evidence="8 9">
    <name type="scientific">Streptomyces armeniacus</name>
    <dbReference type="NCBI Taxonomy" id="83291"/>
    <lineage>
        <taxon>Bacteria</taxon>
        <taxon>Bacillati</taxon>
        <taxon>Actinomycetota</taxon>
        <taxon>Actinomycetes</taxon>
        <taxon>Kitasatosporales</taxon>
        <taxon>Streptomycetaceae</taxon>
        <taxon>Streptomyces</taxon>
    </lineage>
</organism>
<keyword evidence="5" id="KW-0418">Kinase</keyword>
<dbReference type="Proteomes" id="UP000254425">
    <property type="component" value="Chromosome"/>
</dbReference>
<comment type="catalytic activity">
    <reaction evidence="1">
        <text>ATP + protein L-histidine = ADP + protein N-phospho-L-histidine.</text>
        <dbReference type="EC" id="2.7.13.3"/>
    </reaction>
</comment>
<dbReference type="KEGG" id="sarm:DVA86_22815"/>
<dbReference type="Pfam" id="PF02518">
    <property type="entry name" value="HATPase_c"/>
    <property type="match status" value="1"/>
</dbReference>
<evidence type="ECO:0000313" key="8">
    <source>
        <dbReference type="EMBL" id="AXK35057.1"/>
    </source>
</evidence>
<keyword evidence="4" id="KW-0808">Transferase</keyword>
<dbReference type="EMBL" id="CP031320">
    <property type="protein sequence ID" value="AXK35057.1"/>
    <property type="molecule type" value="Genomic_DNA"/>
</dbReference>
<dbReference type="GO" id="GO:0005524">
    <property type="term" value="F:ATP binding"/>
    <property type="evidence" value="ECO:0007669"/>
    <property type="project" value="UniProtKB-KW"/>
</dbReference>
<dbReference type="PANTHER" id="PTHR45436:SF5">
    <property type="entry name" value="SENSOR HISTIDINE KINASE TRCS"/>
    <property type="match status" value="1"/>
</dbReference>
<keyword evidence="8" id="KW-0067">ATP-binding</keyword>
<feature type="region of interest" description="Disordered" evidence="6">
    <location>
        <begin position="216"/>
        <end position="303"/>
    </location>
</feature>
<gene>
    <name evidence="8" type="ORF">DVA86_22815</name>
</gene>
<dbReference type="PANTHER" id="PTHR45436">
    <property type="entry name" value="SENSOR HISTIDINE KINASE YKOH"/>
    <property type="match status" value="1"/>
</dbReference>
<dbReference type="SMART" id="SM00387">
    <property type="entry name" value="HATPase_c"/>
    <property type="match status" value="1"/>
</dbReference>
<accession>A0A345XTU1</accession>